<proteinExistence type="predicted"/>
<name>A0A1G2S973_9BACT</name>
<comment type="caution">
    <text evidence="2">The sequence shown here is derived from an EMBL/GenBank/DDBJ whole genome shotgun (WGS) entry which is preliminary data.</text>
</comment>
<dbReference type="Proteomes" id="UP000179118">
    <property type="component" value="Unassembled WGS sequence"/>
</dbReference>
<dbReference type="InterPro" id="IPR029058">
    <property type="entry name" value="AB_hydrolase_fold"/>
</dbReference>
<dbReference type="InterPro" id="IPR052920">
    <property type="entry name" value="DNA-binding_regulatory"/>
</dbReference>
<dbReference type="PANTHER" id="PTHR43358:SF4">
    <property type="entry name" value="ALPHA_BETA HYDROLASE FOLD-1 DOMAIN-CONTAINING PROTEIN"/>
    <property type="match status" value="1"/>
</dbReference>
<feature type="domain" description="Peptidase S9 prolyl oligopeptidase catalytic" evidence="1">
    <location>
        <begin position="113"/>
        <end position="269"/>
    </location>
</feature>
<dbReference type="GO" id="GO:0008236">
    <property type="term" value="F:serine-type peptidase activity"/>
    <property type="evidence" value="ECO:0007669"/>
    <property type="project" value="InterPro"/>
</dbReference>
<evidence type="ECO:0000313" key="3">
    <source>
        <dbReference type="Proteomes" id="UP000179118"/>
    </source>
</evidence>
<evidence type="ECO:0000259" key="1">
    <source>
        <dbReference type="Pfam" id="PF00326"/>
    </source>
</evidence>
<dbReference type="PANTHER" id="PTHR43358">
    <property type="entry name" value="ALPHA/BETA-HYDROLASE"/>
    <property type="match status" value="1"/>
</dbReference>
<accession>A0A1G2S973</accession>
<dbReference type="InterPro" id="IPR001375">
    <property type="entry name" value="Peptidase_S9_cat"/>
</dbReference>
<organism evidence="2 3">
    <name type="scientific">Candidatus Yonathbacteria bacterium RIFCSPHIGHO2_02_FULL_44_14</name>
    <dbReference type="NCBI Taxonomy" id="1802724"/>
    <lineage>
        <taxon>Bacteria</taxon>
        <taxon>Candidatus Yonathiibacteriota</taxon>
    </lineage>
</organism>
<dbReference type="GO" id="GO:0006508">
    <property type="term" value="P:proteolysis"/>
    <property type="evidence" value="ECO:0007669"/>
    <property type="project" value="InterPro"/>
</dbReference>
<dbReference type="Gene3D" id="3.40.50.1820">
    <property type="entry name" value="alpha/beta hydrolase"/>
    <property type="match status" value="1"/>
</dbReference>
<gene>
    <name evidence="2" type="ORF">A3D51_02630</name>
</gene>
<dbReference type="EMBL" id="MHUT01000006">
    <property type="protein sequence ID" value="OHA81645.1"/>
    <property type="molecule type" value="Genomic_DNA"/>
</dbReference>
<protein>
    <recommendedName>
        <fullName evidence="1">Peptidase S9 prolyl oligopeptidase catalytic domain-containing protein</fullName>
    </recommendedName>
</protein>
<dbReference type="Pfam" id="PF00326">
    <property type="entry name" value="Peptidase_S9"/>
    <property type="match status" value="1"/>
</dbReference>
<reference evidence="2 3" key="1">
    <citation type="journal article" date="2016" name="Nat. Commun.">
        <title>Thousands of microbial genomes shed light on interconnected biogeochemical processes in an aquifer system.</title>
        <authorList>
            <person name="Anantharaman K."/>
            <person name="Brown C.T."/>
            <person name="Hug L.A."/>
            <person name="Sharon I."/>
            <person name="Castelle C.J."/>
            <person name="Probst A.J."/>
            <person name="Thomas B.C."/>
            <person name="Singh A."/>
            <person name="Wilkins M.J."/>
            <person name="Karaoz U."/>
            <person name="Brodie E.L."/>
            <person name="Williams K.H."/>
            <person name="Hubbard S.S."/>
            <person name="Banfield J.F."/>
        </authorList>
    </citation>
    <scope>NUCLEOTIDE SEQUENCE [LARGE SCALE GENOMIC DNA]</scope>
</reference>
<dbReference type="SUPFAM" id="SSF53474">
    <property type="entry name" value="alpha/beta-Hydrolases"/>
    <property type="match status" value="1"/>
</dbReference>
<dbReference type="AlphaFoldDB" id="A0A1G2S973"/>
<sequence length="278" mass="31264">MKVIFFTLVLFLLITSLWGFYMSIRPPKIISTVTPKELGLDYEEVALKTADGLALSGWFIPNKSTDAKTIVLLHGYPADKGDILPALVFLNEKYNLFLFDFRHFGQSGGSYSTAGAKESADFASAMEYLKSRGINEVGVWGFSMGGAVGLMAASQRPEIKAVVSEASYARLDLMARELYRLSLLDYPLAWLTELWTKLFLGIDISKASPVEAAKNIQIPILIIHSKNDEMIPFKHALLLQDAFKNNPRANFWFQENLSHGQFDDAYQKKIMEFFLNNL</sequence>
<evidence type="ECO:0000313" key="2">
    <source>
        <dbReference type="EMBL" id="OHA81645.1"/>
    </source>
</evidence>